<dbReference type="Gene3D" id="3.30.43.10">
    <property type="entry name" value="Uridine Diphospho-n-acetylenolpyruvylglucosamine Reductase, domain 2"/>
    <property type="match status" value="1"/>
</dbReference>
<dbReference type="SUPFAM" id="SSF56176">
    <property type="entry name" value="FAD-binding/transporter-associated domain-like"/>
    <property type="match status" value="1"/>
</dbReference>
<dbReference type="PROSITE" id="PS51387">
    <property type="entry name" value="FAD_PCMH"/>
    <property type="match status" value="1"/>
</dbReference>
<sequence length="230" mass="25159">MKDSTSTSSINRRRTTVAAVRFEQGAVAEPAQNNDSKPKIIYVRSLSRSTNFLQTFEETQKNIIYNWSGIHEIAREPQLVRPNNVNQLAQLVRTATSKLTVMGTGLSFEKLMSIQLDDPEAKLISMEHFQGLIEMRKETAVFGAAISVNDVIAILASHHRMLPCSPGVIGIQTLAGAISTGTHGQGIHQSSYSDIVRSLRVVLPSGKVVAIDEHTVDYPLQAFVTAMGTL</sequence>
<evidence type="ECO:0000313" key="2">
    <source>
        <dbReference type="EMBL" id="CAF1472539.1"/>
    </source>
</evidence>
<evidence type="ECO:0000313" key="3">
    <source>
        <dbReference type="Proteomes" id="UP000663882"/>
    </source>
</evidence>
<feature type="non-terminal residue" evidence="2">
    <location>
        <position position="1"/>
    </location>
</feature>
<evidence type="ECO:0000259" key="1">
    <source>
        <dbReference type="PROSITE" id="PS51387"/>
    </source>
</evidence>
<reference evidence="2" key="1">
    <citation type="submission" date="2021-02" db="EMBL/GenBank/DDBJ databases">
        <authorList>
            <person name="Nowell W R."/>
        </authorList>
    </citation>
    <scope>NUCLEOTIDE SEQUENCE</scope>
</reference>
<dbReference type="InterPro" id="IPR016167">
    <property type="entry name" value="FAD-bd_PCMH_sub1"/>
</dbReference>
<accession>A0A815R5P7</accession>
<dbReference type="InterPro" id="IPR016166">
    <property type="entry name" value="FAD-bd_PCMH"/>
</dbReference>
<protein>
    <recommendedName>
        <fullName evidence="1">FAD-binding PCMH-type domain-containing protein</fullName>
    </recommendedName>
</protein>
<dbReference type="Proteomes" id="UP000663882">
    <property type="component" value="Unassembled WGS sequence"/>
</dbReference>
<gene>
    <name evidence="2" type="ORF">RFH988_LOCUS37608</name>
</gene>
<dbReference type="InterPro" id="IPR036318">
    <property type="entry name" value="FAD-bd_PCMH-like_sf"/>
</dbReference>
<dbReference type="OrthoDB" id="10053116at2759"/>
<dbReference type="InterPro" id="IPR016169">
    <property type="entry name" value="FAD-bd_PCMH_sub2"/>
</dbReference>
<dbReference type="Gene3D" id="3.30.465.10">
    <property type="match status" value="1"/>
</dbReference>
<proteinExistence type="predicted"/>
<comment type="caution">
    <text evidence="2">The sequence shown here is derived from an EMBL/GenBank/DDBJ whole genome shotgun (WGS) entry which is preliminary data.</text>
</comment>
<dbReference type="InterPro" id="IPR010031">
    <property type="entry name" value="FAD_lactone_oxidase-like"/>
</dbReference>
<dbReference type="InterPro" id="IPR006094">
    <property type="entry name" value="Oxid_FAD_bind_N"/>
</dbReference>
<organism evidence="2 3">
    <name type="scientific">Rotaria sordida</name>
    <dbReference type="NCBI Taxonomy" id="392033"/>
    <lineage>
        <taxon>Eukaryota</taxon>
        <taxon>Metazoa</taxon>
        <taxon>Spiralia</taxon>
        <taxon>Gnathifera</taxon>
        <taxon>Rotifera</taxon>
        <taxon>Eurotatoria</taxon>
        <taxon>Bdelloidea</taxon>
        <taxon>Philodinida</taxon>
        <taxon>Philodinidae</taxon>
        <taxon>Rotaria</taxon>
    </lineage>
</organism>
<dbReference type="PANTHER" id="PTHR43762">
    <property type="entry name" value="L-GULONOLACTONE OXIDASE"/>
    <property type="match status" value="1"/>
</dbReference>
<dbReference type="PANTHER" id="PTHR43762:SF1">
    <property type="entry name" value="D-ARABINONO-1,4-LACTONE OXIDASE"/>
    <property type="match status" value="1"/>
</dbReference>
<dbReference type="GO" id="GO:0016899">
    <property type="term" value="F:oxidoreductase activity, acting on the CH-OH group of donors, oxygen as acceptor"/>
    <property type="evidence" value="ECO:0007669"/>
    <property type="project" value="InterPro"/>
</dbReference>
<name>A0A815R5P7_9BILA</name>
<dbReference type="AlphaFoldDB" id="A0A815R5P7"/>
<dbReference type="GO" id="GO:0071949">
    <property type="term" value="F:FAD binding"/>
    <property type="evidence" value="ECO:0007669"/>
    <property type="project" value="InterPro"/>
</dbReference>
<dbReference type="EMBL" id="CAJNOO010007687">
    <property type="protein sequence ID" value="CAF1472539.1"/>
    <property type="molecule type" value="Genomic_DNA"/>
</dbReference>
<feature type="domain" description="FAD-binding PCMH-type" evidence="1">
    <location>
        <begin position="72"/>
        <end position="230"/>
    </location>
</feature>
<dbReference type="Pfam" id="PF01565">
    <property type="entry name" value="FAD_binding_4"/>
    <property type="match status" value="1"/>
</dbReference>